<dbReference type="Proteomes" id="UP000198287">
    <property type="component" value="Unassembled WGS sequence"/>
</dbReference>
<dbReference type="AlphaFoldDB" id="A0A226D5P4"/>
<comment type="caution">
    <text evidence="2">The sequence shown here is derived from an EMBL/GenBank/DDBJ whole genome shotgun (WGS) entry which is preliminary data.</text>
</comment>
<feature type="transmembrane region" description="Helical" evidence="1">
    <location>
        <begin position="77"/>
        <end position="101"/>
    </location>
</feature>
<keyword evidence="1" id="KW-0812">Transmembrane</keyword>
<proteinExistence type="predicted"/>
<feature type="transmembrane region" description="Helical" evidence="1">
    <location>
        <begin position="241"/>
        <end position="258"/>
    </location>
</feature>
<sequence length="259" mass="29390">MEADLMRRTGGSPSHVETIMRIILAMVFATKINLPLIMAVLGIPLPQLGLSSLLTAPHFETHVTTLGKIFFAILNFWYWWNACCSVILTNIIGYMVPVIVIKAVLGQEMGENGANFHDLKTKFQRYRGLQIFVNVFNSCWESPFILLFLLCWTTIISHSLFVLIHYHEKIGILTLMVFASLAIDGIIIIGMLHIFAAPYKMSREVVREWGRRGGHRKIWWSCAPLRIKIGSVNFFDKFTSLFVLQFCVTGVVNLLVGIE</sequence>
<organism evidence="2 3">
    <name type="scientific">Folsomia candida</name>
    <name type="common">Springtail</name>
    <dbReference type="NCBI Taxonomy" id="158441"/>
    <lineage>
        <taxon>Eukaryota</taxon>
        <taxon>Metazoa</taxon>
        <taxon>Ecdysozoa</taxon>
        <taxon>Arthropoda</taxon>
        <taxon>Hexapoda</taxon>
        <taxon>Collembola</taxon>
        <taxon>Entomobryomorpha</taxon>
        <taxon>Isotomoidea</taxon>
        <taxon>Isotomidae</taxon>
        <taxon>Proisotominae</taxon>
        <taxon>Folsomia</taxon>
    </lineage>
</organism>
<name>A0A226D5P4_FOLCA</name>
<keyword evidence="3" id="KW-1185">Reference proteome</keyword>
<keyword evidence="1" id="KW-1133">Transmembrane helix</keyword>
<evidence type="ECO:0000313" key="2">
    <source>
        <dbReference type="EMBL" id="OXA39546.1"/>
    </source>
</evidence>
<reference evidence="2 3" key="1">
    <citation type="submission" date="2015-12" db="EMBL/GenBank/DDBJ databases">
        <title>The genome of Folsomia candida.</title>
        <authorList>
            <person name="Faddeeva A."/>
            <person name="Derks M.F."/>
            <person name="Anvar Y."/>
            <person name="Smit S."/>
            <person name="Van Straalen N."/>
            <person name="Roelofs D."/>
        </authorList>
    </citation>
    <scope>NUCLEOTIDE SEQUENCE [LARGE SCALE GENOMIC DNA]</scope>
    <source>
        <strain evidence="2 3">VU population</strain>
        <tissue evidence="2">Whole body</tissue>
    </source>
</reference>
<feature type="transmembrane region" description="Helical" evidence="1">
    <location>
        <begin position="144"/>
        <end position="166"/>
    </location>
</feature>
<gene>
    <name evidence="2" type="ORF">Fcan01_25789</name>
</gene>
<feature type="transmembrane region" description="Helical" evidence="1">
    <location>
        <begin position="21"/>
        <end position="43"/>
    </location>
</feature>
<dbReference type="EMBL" id="LNIX01000038">
    <property type="protein sequence ID" value="OXA39546.1"/>
    <property type="molecule type" value="Genomic_DNA"/>
</dbReference>
<feature type="transmembrane region" description="Helical" evidence="1">
    <location>
        <begin position="172"/>
        <end position="197"/>
    </location>
</feature>
<evidence type="ECO:0000313" key="3">
    <source>
        <dbReference type="Proteomes" id="UP000198287"/>
    </source>
</evidence>
<keyword evidence="1" id="KW-0472">Membrane</keyword>
<accession>A0A226D5P4</accession>
<evidence type="ECO:0000256" key="1">
    <source>
        <dbReference type="SAM" id="Phobius"/>
    </source>
</evidence>
<protein>
    <submittedName>
        <fullName evidence="2">Uncharacterized protein</fullName>
    </submittedName>
</protein>